<dbReference type="GO" id="GO:0031295">
    <property type="term" value="P:T cell costimulation"/>
    <property type="evidence" value="ECO:0007669"/>
    <property type="project" value="TreeGrafter"/>
</dbReference>
<feature type="domain" description="Ig-like" evidence="14">
    <location>
        <begin position="139"/>
        <end position="214"/>
    </location>
</feature>
<evidence type="ECO:0000256" key="8">
    <source>
        <dbReference type="ARBA" id="ARBA00023170"/>
    </source>
</evidence>
<sequence>MKRCLLALSLLSLWTLAMEDTEESCNFMERCILPCSSQIGKEIVIHWFKTPRDLRVHSYYHSKNQFGHQDQCFRNRTSVFKDQISSGNSSLQLTSVEVQDEGRYKCHTSTIMGNQESFVNLKVDAPVKEVSLDQVENWISCRSEGIYPEPQLSWSTSPPSNITFTNTTTVERTEQLLYNISSSLMLSAGVYDLLFICTISTRRNRRRATLQRLSHISGPSTGVTITCTSPNASLTNFSLVWKFNQTQTIVNQTGTNFTYSVSDEWREKVKNVSKSGSLMLKDLSTKQEGMYTCKLSNAEGTHITHIHLRIIKGRHINLVAIVTALGSGIVLIGLLTTAAICSTQRRQLNTCFHCSDFASFHQSTQSVTNTRTMSETANPEPEPLQPEL</sequence>
<evidence type="ECO:0000256" key="3">
    <source>
        <dbReference type="ARBA" id="ARBA00022692"/>
    </source>
</evidence>
<evidence type="ECO:0000256" key="11">
    <source>
        <dbReference type="SAM" id="MobiDB-lite"/>
    </source>
</evidence>
<feature type="region of interest" description="Disordered" evidence="11">
    <location>
        <begin position="365"/>
        <end position="388"/>
    </location>
</feature>
<evidence type="ECO:0000256" key="13">
    <source>
        <dbReference type="SAM" id="SignalP"/>
    </source>
</evidence>
<evidence type="ECO:0000259" key="14">
    <source>
        <dbReference type="PROSITE" id="PS50835"/>
    </source>
</evidence>
<keyword evidence="4 13" id="KW-0732">Signal</keyword>
<evidence type="ECO:0000256" key="12">
    <source>
        <dbReference type="SAM" id="Phobius"/>
    </source>
</evidence>
<keyword evidence="6 12" id="KW-0472">Membrane</keyword>
<keyword evidence="9" id="KW-0325">Glycoprotein</keyword>
<evidence type="ECO:0000256" key="7">
    <source>
        <dbReference type="ARBA" id="ARBA00023157"/>
    </source>
</evidence>
<feature type="signal peptide" evidence="13">
    <location>
        <begin position="1"/>
        <end position="19"/>
    </location>
</feature>
<dbReference type="CDD" id="cd16091">
    <property type="entry name" value="IgV_HHLA2"/>
    <property type="match status" value="1"/>
</dbReference>
<keyword evidence="16" id="KW-1185">Reference proteome</keyword>
<evidence type="ECO:0000313" key="15">
    <source>
        <dbReference type="Ensembl" id="ENSACLP00000021367.1"/>
    </source>
</evidence>
<dbReference type="InterPro" id="IPR013151">
    <property type="entry name" value="Immunoglobulin_dom"/>
</dbReference>
<feature type="domain" description="Ig-like" evidence="14">
    <location>
        <begin position="33"/>
        <end position="124"/>
    </location>
</feature>
<evidence type="ECO:0000313" key="16">
    <source>
        <dbReference type="Proteomes" id="UP000265100"/>
    </source>
</evidence>
<dbReference type="SMART" id="SM00408">
    <property type="entry name" value="IGc2"/>
    <property type="match status" value="2"/>
</dbReference>
<reference evidence="15 16" key="1">
    <citation type="submission" date="2018-05" db="EMBL/GenBank/DDBJ databases">
        <authorList>
            <person name="Datahose"/>
        </authorList>
    </citation>
    <scope>NUCLEOTIDE SEQUENCE</scope>
</reference>
<reference evidence="15" key="4">
    <citation type="submission" date="2025-09" db="UniProtKB">
        <authorList>
            <consortium name="Ensembl"/>
        </authorList>
    </citation>
    <scope>IDENTIFICATION</scope>
</reference>
<dbReference type="InterPro" id="IPR003598">
    <property type="entry name" value="Ig_sub2"/>
</dbReference>
<evidence type="ECO:0000256" key="2">
    <source>
        <dbReference type="ARBA" id="ARBA00022475"/>
    </source>
</evidence>
<reference evidence="15" key="3">
    <citation type="submission" date="2025-08" db="UniProtKB">
        <authorList>
            <consortium name="Ensembl"/>
        </authorList>
    </citation>
    <scope>IDENTIFICATION</scope>
</reference>
<dbReference type="InterPro" id="IPR013162">
    <property type="entry name" value="CD80_C2-set"/>
</dbReference>
<dbReference type="InterPro" id="IPR007110">
    <property type="entry name" value="Ig-like_dom"/>
</dbReference>
<keyword evidence="2" id="KW-1003">Cell membrane</keyword>
<dbReference type="InterPro" id="IPR036179">
    <property type="entry name" value="Ig-like_dom_sf"/>
</dbReference>
<dbReference type="PANTHER" id="PTHR25466:SF14">
    <property type="entry name" value="BUTYROPHILIN SUBFAMILY 2 MEMBER A2-LIKE-RELATED"/>
    <property type="match status" value="1"/>
</dbReference>
<dbReference type="FunFam" id="2.60.40.10:FF:000142">
    <property type="entry name" value="V-set domain-containing T-cell activation inhibitor 1"/>
    <property type="match status" value="1"/>
</dbReference>
<dbReference type="SMART" id="SM00409">
    <property type="entry name" value="IG"/>
    <property type="match status" value="2"/>
</dbReference>
<name>A0A3P8PWE9_ASTCA</name>
<dbReference type="InterPro" id="IPR013783">
    <property type="entry name" value="Ig-like_fold"/>
</dbReference>
<dbReference type="GO" id="GO:0009897">
    <property type="term" value="C:external side of plasma membrane"/>
    <property type="evidence" value="ECO:0007669"/>
    <property type="project" value="TreeGrafter"/>
</dbReference>
<feature type="transmembrane region" description="Helical" evidence="12">
    <location>
        <begin position="318"/>
        <end position="340"/>
    </location>
</feature>
<dbReference type="Bgee" id="ENSACLG00000014534">
    <property type="expression patterns" value="Expressed in ovary and 2 other cell types or tissues"/>
</dbReference>
<dbReference type="PROSITE" id="PS50835">
    <property type="entry name" value="IG_LIKE"/>
    <property type="match status" value="3"/>
</dbReference>
<evidence type="ECO:0000256" key="9">
    <source>
        <dbReference type="ARBA" id="ARBA00023180"/>
    </source>
</evidence>
<feature type="compositionally biased region" description="Polar residues" evidence="11">
    <location>
        <begin position="365"/>
        <end position="377"/>
    </location>
</feature>
<keyword evidence="8" id="KW-0675">Receptor</keyword>
<accession>A0A3P8PWE9</accession>
<dbReference type="GO" id="GO:0042130">
    <property type="term" value="P:negative regulation of T cell proliferation"/>
    <property type="evidence" value="ECO:0007669"/>
    <property type="project" value="TreeGrafter"/>
</dbReference>
<keyword evidence="5 12" id="KW-1133">Transmembrane helix</keyword>
<evidence type="ECO:0000256" key="1">
    <source>
        <dbReference type="ARBA" id="ARBA00004251"/>
    </source>
</evidence>
<organism evidence="15 16">
    <name type="scientific">Astatotilapia calliptera</name>
    <name type="common">Eastern happy</name>
    <name type="synonym">Chromis callipterus</name>
    <dbReference type="NCBI Taxonomy" id="8154"/>
    <lineage>
        <taxon>Eukaryota</taxon>
        <taxon>Metazoa</taxon>
        <taxon>Chordata</taxon>
        <taxon>Craniata</taxon>
        <taxon>Vertebrata</taxon>
        <taxon>Euteleostomi</taxon>
        <taxon>Actinopterygii</taxon>
        <taxon>Neopterygii</taxon>
        <taxon>Teleostei</taxon>
        <taxon>Neoteleostei</taxon>
        <taxon>Acanthomorphata</taxon>
        <taxon>Ovalentaria</taxon>
        <taxon>Cichlomorphae</taxon>
        <taxon>Cichliformes</taxon>
        <taxon>Cichlidae</taxon>
        <taxon>African cichlids</taxon>
        <taxon>Pseudocrenilabrinae</taxon>
        <taxon>Haplochromini</taxon>
        <taxon>Astatotilapia</taxon>
    </lineage>
</organism>
<dbReference type="Ensembl" id="ENSACLT00000021859.2">
    <property type="protein sequence ID" value="ENSACLP00000021367.1"/>
    <property type="gene ID" value="ENSACLG00000014534.2"/>
</dbReference>
<dbReference type="STRING" id="8154.ENSACLP00000021367"/>
<dbReference type="InterPro" id="IPR003599">
    <property type="entry name" value="Ig_sub"/>
</dbReference>
<feature type="chain" id="PRO_5018029321" description="Ig-like domain-containing protein" evidence="13">
    <location>
        <begin position="20"/>
        <end position="388"/>
    </location>
</feature>
<evidence type="ECO:0000256" key="10">
    <source>
        <dbReference type="ARBA" id="ARBA00023319"/>
    </source>
</evidence>
<dbReference type="GO" id="GO:0071222">
    <property type="term" value="P:cellular response to lipopolysaccharide"/>
    <property type="evidence" value="ECO:0007669"/>
    <property type="project" value="TreeGrafter"/>
</dbReference>
<dbReference type="Pfam" id="PF08205">
    <property type="entry name" value="C2-set_2"/>
    <property type="match status" value="1"/>
</dbReference>
<dbReference type="Pfam" id="PF07686">
    <property type="entry name" value="V-set"/>
    <property type="match status" value="1"/>
</dbReference>
<keyword evidence="10" id="KW-0393">Immunoglobulin domain</keyword>
<keyword evidence="3 12" id="KW-0812">Transmembrane</keyword>
<dbReference type="OMA" id="CHTSTIM"/>
<evidence type="ECO:0000256" key="4">
    <source>
        <dbReference type="ARBA" id="ARBA00022729"/>
    </source>
</evidence>
<dbReference type="GeneTree" id="ENSGT00940000163670"/>
<evidence type="ECO:0000256" key="6">
    <source>
        <dbReference type="ARBA" id="ARBA00023136"/>
    </source>
</evidence>
<dbReference type="SUPFAM" id="SSF48726">
    <property type="entry name" value="Immunoglobulin"/>
    <property type="match status" value="2"/>
</dbReference>
<dbReference type="Proteomes" id="UP000265100">
    <property type="component" value="Chromosome 9"/>
</dbReference>
<dbReference type="GO" id="GO:0006955">
    <property type="term" value="P:immune response"/>
    <property type="evidence" value="ECO:0007669"/>
    <property type="project" value="TreeGrafter"/>
</dbReference>
<dbReference type="PANTHER" id="PTHR25466">
    <property type="entry name" value="T-LYMPHOCYTE ACTIVATION ANTIGEN"/>
    <property type="match status" value="1"/>
</dbReference>
<dbReference type="AlphaFoldDB" id="A0A3P8PWE9"/>
<feature type="domain" description="Ig-like" evidence="14">
    <location>
        <begin position="218"/>
        <end position="304"/>
    </location>
</feature>
<dbReference type="Gene3D" id="2.60.40.10">
    <property type="entry name" value="Immunoglobulins"/>
    <property type="match status" value="3"/>
</dbReference>
<dbReference type="GO" id="GO:0007166">
    <property type="term" value="P:cell surface receptor signaling pathway"/>
    <property type="evidence" value="ECO:0007669"/>
    <property type="project" value="TreeGrafter"/>
</dbReference>
<dbReference type="InterPro" id="IPR051713">
    <property type="entry name" value="T-cell_Activation_Regulation"/>
</dbReference>
<dbReference type="InterPro" id="IPR013106">
    <property type="entry name" value="Ig_V-set"/>
</dbReference>
<protein>
    <recommendedName>
        <fullName evidence="14">Ig-like domain-containing protein</fullName>
    </recommendedName>
</protein>
<dbReference type="Pfam" id="PF00047">
    <property type="entry name" value="ig"/>
    <property type="match status" value="1"/>
</dbReference>
<keyword evidence="7" id="KW-1015">Disulfide bond</keyword>
<evidence type="ECO:0000256" key="5">
    <source>
        <dbReference type="ARBA" id="ARBA00022989"/>
    </source>
</evidence>
<comment type="subcellular location">
    <subcellularLocation>
        <location evidence="1">Cell membrane</location>
        <topology evidence="1">Single-pass type I membrane protein</topology>
    </subcellularLocation>
</comment>
<proteinExistence type="predicted"/>
<dbReference type="GO" id="GO:0042102">
    <property type="term" value="P:positive regulation of T cell proliferation"/>
    <property type="evidence" value="ECO:0007669"/>
    <property type="project" value="TreeGrafter"/>
</dbReference>
<reference evidence="16" key="2">
    <citation type="submission" date="2023-03" db="EMBL/GenBank/DDBJ databases">
        <authorList>
            <consortium name="Wellcome Sanger Institute Data Sharing"/>
        </authorList>
    </citation>
    <scope>NUCLEOTIDE SEQUENCE [LARGE SCALE GENOMIC DNA]</scope>
</reference>